<dbReference type="PANTHER" id="PTHR42792:SF2">
    <property type="entry name" value="FLAGELLIN"/>
    <property type="match status" value="1"/>
</dbReference>
<comment type="subcellular location">
    <subcellularLocation>
        <location evidence="4">Secreted</location>
    </subcellularLocation>
    <subcellularLocation>
        <location evidence="4">Bacterial flagellum</location>
    </subcellularLocation>
</comment>
<evidence type="ECO:0000256" key="3">
    <source>
        <dbReference type="ARBA" id="ARBA00023143"/>
    </source>
</evidence>
<evidence type="ECO:0000313" key="9">
    <source>
        <dbReference type="Proteomes" id="UP000009080"/>
    </source>
</evidence>
<dbReference type="Pfam" id="PF00700">
    <property type="entry name" value="Flagellin_C"/>
    <property type="match status" value="1"/>
</dbReference>
<reference evidence="8 9" key="1">
    <citation type="journal article" date="2009" name="PLoS ONE">
        <title>The complete genome of Teredinibacter turnerae T7901: an intracellular endosymbiont of marine wood-boring bivalves (shipworms).</title>
        <authorList>
            <person name="Yang J.C."/>
            <person name="Madupu R."/>
            <person name="Durkin A.S."/>
            <person name="Ekborg N.A."/>
            <person name="Pedamallu C.S."/>
            <person name="Hostetler J.B."/>
            <person name="Radune D."/>
            <person name="Toms B.S."/>
            <person name="Henrissat B."/>
            <person name="Coutinho P.M."/>
            <person name="Schwarz S."/>
            <person name="Field L."/>
            <person name="Trindade-Silva A.E."/>
            <person name="Soares C.A.G."/>
            <person name="Elshahawi S."/>
            <person name="Hanora A."/>
            <person name="Schmidt E.W."/>
            <person name="Haygood M.G."/>
            <person name="Posfai J."/>
            <person name="Benner J."/>
            <person name="Madinger C."/>
            <person name="Nove J."/>
            <person name="Anton B."/>
            <person name="Chaudhary K."/>
            <person name="Foster J."/>
            <person name="Holman A."/>
            <person name="Kumar S."/>
            <person name="Lessard P.A."/>
            <person name="Luyten Y.A."/>
            <person name="Slatko B."/>
            <person name="Wood N."/>
            <person name="Wu B."/>
            <person name="Teplitski M."/>
            <person name="Mougous J.D."/>
            <person name="Ward N."/>
            <person name="Eisen J.A."/>
            <person name="Badger J.H."/>
            <person name="Distel D.L."/>
        </authorList>
    </citation>
    <scope>NUCLEOTIDE SEQUENCE [LARGE SCALE GENOMIC DNA]</scope>
    <source>
        <strain evidence="9">ATCC 39867 / T7901</strain>
    </source>
</reference>
<evidence type="ECO:0000256" key="1">
    <source>
        <dbReference type="ARBA" id="ARBA00005709"/>
    </source>
</evidence>
<evidence type="ECO:0000256" key="4">
    <source>
        <dbReference type="RuleBase" id="RU362073"/>
    </source>
</evidence>
<organism evidence="8 9">
    <name type="scientific">Teredinibacter turnerae (strain ATCC 39867 / T7901)</name>
    <dbReference type="NCBI Taxonomy" id="377629"/>
    <lineage>
        <taxon>Bacteria</taxon>
        <taxon>Pseudomonadati</taxon>
        <taxon>Pseudomonadota</taxon>
        <taxon>Gammaproteobacteria</taxon>
        <taxon>Cellvibrionales</taxon>
        <taxon>Cellvibrionaceae</taxon>
        <taxon>Teredinibacter</taxon>
    </lineage>
</organism>
<keyword evidence="8" id="KW-0966">Cell projection</keyword>
<keyword evidence="3 4" id="KW-0975">Bacterial flagellum</keyword>
<name>C5BRZ2_TERTT</name>
<dbReference type="SUPFAM" id="SSF64518">
    <property type="entry name" value="Phase 1 flagellin"/>
    <property type="match status" value="1"/>
</dbReference>
<dbReference type="Gene3D" id="3.30.70.2120">
    <property type="match status" value="1"/>
</dbReference>
<evidence type="ECO:0000259" key="6">
    <source>
        <dbReference type="Pfam" id="PF00669"/>
    </source>
</evidence>
<dbReference type="GO" id="GO:0005198">
    <property type="term" value="F:structural molecule activity"/>
    <property type="evidence" value="ECO:0007669"/>
    <property type="project" value="UniProtKB-UniRule"/>
</dbReference>
<feature type="domain" description="Flagellin N-terminal" evidence="6">
    <location>
        <begin position="5"/>
        <end position="141"/>
    </location>
</feature>
<evidence type="ECO:0000313" key="8">
    <source>
        <dbReference type="EMBL" id="ACR13496.1"/>
    </source>
</evidence>
<dbReference type="KEGG" id="ttu:TERTU_1314"/>
<proteinExistence type="inferred from homology"/>
<accession>C5BRZ2</accession>
<dbReference type="InterPro" id="IPR010810">
    <property type="entry name" value="Flagellin_hook_IN_motif"/>
</dbReference>
<dbReference type="AlphaFoldDB" id="C5BRZ2"/>
<dbReference type="Pfam" id="PF00669">
    <property type="entry name" value="Flagellin_N"/>
    <property type="match status" value="1"/>
</dbReference>
<keyword evidence="9" id="KW-1185">Reference proteome</keyword>
<comment type="similarity">
    <text evidence="1 4">Belongs to the bacterial flagellin family.</text>
</comment>
<keyword evidence="2 4" id="KW-0964">Secreted</keyword>
<dbReference type="EMBL" id="CP001614">
    <property type="protein sequence ID" value="ACR13496.1"/>
    <property type="molecule type" value="Genomic_DNA"/>
</dbReference>
<evidence type="ECO:0000259" key="7">
    <source>
        <dbReference type="Pfam" id="PF00700"/>
    </source>
</evidence>
<protein>
    <recommendedName>
        <fullName evidence="4">Flagellin</fullName>
    </recommendedName>
</protein>
<dbReference type="OrthoDB" id="9796789at2"/>
<dbReference type="Proteomes" id="UP000009080">
    <property type="component" value="Chromosome"/>
</dbReference>
<dbReference type="Gene3D" id="1.20.1330.10">
    <property type="entry name" value="f41 fragment of flagellin, N-terminal domain"/>
    <property type="match status" value="2"/>
</dbReference>
<dbReference type="GO" id="GO:0005576">
    <property type="term" value="C:extracellular region"/>
    <property type="evidence" value="ECO:0007669"/>
    <property type="project" value="UniProtKB-SubCell"/>
</dbReference>
<dbReference type="InterPro" id="IPR042187">
    <property type="entry name" value="Flagellin_C_sub2"/>
</dbReference>
<dbReference type="STRING" id="377629.TERTU_1314"/>
<dbReference type="InterPro" id="IPR046358">
    <property type="entry name" value="Flagellin_C"/>
</dbReference>
<dbReference type="InterPro" id="IPR001492">
    <property type="entry name" value="Flagellin"/>
</dbReference>
<dbReference type="PRINTS" id="PR00207">
    <property type="entry name" value="FLAGELLIN"/>
</dbReference>
<feature type="domain" description="Flagellin C-terminal" evidence="7">
    <location>
        <begin position="505"/>
        <end position="590"/>
    </location>
</feature>
<keyword evidence="8" id="KW-0282">Flagellum</keyword>
<feature type="coiled-coil region" evidence="5">
    <location>
        <begin position="75"/>
        <end position="129"/>
    </location>
</feature>
<dbReference type="Pfam" id="PF07196">
    <property type="entry name" value="Flagellin_IN"/>
    <property type="match status" value="1"/>
</dbReference>
<evidence type="ECO:0000256" key="2">
    <source>
        <dbReference type="ARBA" id="ARBA00022525"/>
    </source>
</evidence>
<dbReference type="PANTHER" id="PTHR42792">
    <property type="entry name" value="FLAGELLIN"/>
    <property type="match status" value="1"/>
</dbReference>
<keyword evidence="8" id="KW-0969">Cilium</keyword>
<keyword evidence="5" id="KW-0175">Coiled coil</keyword>
<dbReference type="InterPro" id="IPR001029">
    <property type="entry name" value="Flagellin_N"/>
</dbReference>
<dbReference type="RefSeq" id="WP_015819610.1">
    <property type="nucleotide sequence ID" value="NC_012997.1"/>
</dbReference>
<dbReference type="Gene3D" id="6.10.10.10">
    <property type="entry name" value="Flagellar export chaperone, C-terminal domain"/>
    <property type="match status" value="1"/>
</dbReference>
<comment type="function">
    <text evidence="4">Flagellin is the subunit protein which polymerizes to form the filaments of bacterial flagella.</text>
</comment>
<dbReference type="GO" id="GO:0009288">
    <property type="term" value="C:bacterial-type flagellum"/>
    <property type="evidence" value="ECO:0007669"/>
    <property type="project" value="UniProtKB-SubCell"/>
</dbReference>
<gene>
    <name evidence="8" type="ordered locus">TERTU_1314</name>
</gene>
<sequence length="591" mass="60091">MPLVVNSNIPSLNAQRQLLQSGAALDKASERLASGKRINSAADDAAGLAISNRQTSQIRGLDQAVRNANDGISLIQTAEGALDETTNILQRMRELAIQSSNGIYSDDDRTTLDAEVQQLKAEIDRIADTTSFNGQNILDGSLGDVNLQVGSESNQTISFNIRGFNSSNLGGAGGDVIGAAVGSGTAGVGSLSALAGGDELVINDVAISSLSTAATVNDALEIINADLEGKGAEVSTLVSVEAASAGDGQLIEGTDTMQIEVEDGDGNLQTFILTGTTSMDELVDKINNETIVSASLSDDGKLVLSAEGVESIEVTGNTTAAQEASGFSGTGVGGNGIINKFSLVFTDTSGTGAGVKIEAGTGATAAEIDALGLNVQDDDGNLLGAALTANASADINAGDLIINGVEIGKIEAGTDIAGTVTEVIDQINKLSSETGVVAFEAGDGANNKIGLRATSGDPIAIEYGSNATAANVYGITGLNEQNAAVGAGSIRGVDISTAANAQRAIDVIDSALEQINDTRSDLGAINNRLDFTVSNLANISEKTAASRSRIMDADFASETAQLSRAQVLQQASQAMLAQANARPQQVLSLLQ</sequence>
<evidence type="ECO:0000256" key="5">
    <source>
        <dbReference type="SAM" id="Coils"/>
    </source>
</evidence>
<dbReference type="HOGENOM" id="CLU_011142_7_0_6"/>
<dbReference type="eggNOG" id="COG1344">
    <property type="taxonomic scope" value="Bacteria"/>
</dbReference>